<evidence type="ECO:0000256" key="1">
    <source>
        <dbReference type="SAM" id="MobiDB-lite"/>
    </source>
</evidence>
<organism evidence="2 3">
    <name type="scientific">Pseudomonas panipatensis</name>
    <dbReference type="NCBI Taxonomy" id="428992"/>
    <lineage>
        <taxon>Bacteria</taxon>
        <taxon>Pseudomonadati</taxon>
        <taxon>Pseudomonadota</taxon>
        <taxon>Gammaproteobacteria</taxon>
        <taxon>Pseudomonadales</taxon>
        <taxon>Pseudomonadaceae</taxon>
        <taxon>Pseudomonas</taxon>
    </lineage>
</organism>
<dbReference type="OrthoDB" id="7156875at2"/>
<dbReference type="RefSeq" id="WP_090261665.1">
    <property type="nucleotide sequence ID" value="NZ_FNDS01000002.1"/>
</dbReference>
<proteinExistence type="predicted"/>
<dbReference type="SUPFAM" id="SSF50998">
    <property type="entry name" value="Quinoprotein alcohol dehydrogenase-like"/>
    <property type="match status" value="1"/>
</dbReference>
<evidence type="ECO:0000313" key="2">
    <source>
        <dbReference type="EMBL" id="SDH66437.1"/>
    </source>
</evidence>
<accession>A0A1G8E9C8</accession>
<dbReference type="InterPro" id="IPR036465">
    <property type="entry name" value="vWFA_dom_sf"/>
</dbReference>
<dbReference type="STRING" id="428992.SAMN05216272_102406"/>
<dbReference type="EMBL" id="FNDS01000002">
    <property type="protein sequence ID" value="SDH66437.1"/>
    <property type="molecule type" value="Genomic_DNA"/>
</dbReference>
<name>A0A1G8E9C8_9PSED</name>
<dbReference type="Proteomes" id="UP000199636">
    <property type="component" value="Unassembled WGS sequence"/>
</dbReference>
<keyword evidence="3" id="KW-1185">Reference proteome</keyword>
<evidence type="ECO:0000313" key="3">
    <source>
        <dbReference type="Proteomes" id="UP000199636"/>
    </source>
</evidence>
<dbReference type="Gene3D" id="3.40.50.410">
    <property type="entry name" value="von Willebrand factor, type A domain"/>
    <property type="match status" value="2"/>
</dbReference>
<sequence>MNTSLSFLRSLMSGALLTAGVGFGTLSYADDTEIFFGGQAIDNSVRPNVLFVLDNSGSMAWRTDSNSNPYGSQQSRMTVLKQAFSDIIMNTNGINAGLMILNNSQRLLYPVTNIDNPLPSSATLYAGSPEIAQGSDDATQRTDTSSTATIGETSLPMGYIGSTTTSNGSGSSILGDTDAYFVSTTNSTDYACRMNTTGVSNRDTKICSNQDRSELNINATPSTTQSLTSNQTALFFFRSLGLPANATLTSAYLQLTPTNGKKSTTPPTLRLNIQQSKTPNALNDSTPLGNTRTFATTNVTAPSWRNGNTVQFDILTQMQTLQALAPTDSPVSDVLMSFRATQANDYTFCVRGCPTGTAPTLVVNYTTTANVTLSRMGALRFQNVGIPQGATVTKAVISFVPATSNSDPVTFQVKGQLIADAPTFSATQNLAALGKTTALVNWTPDAWSTASPPVPIDGPDVKAVMQEIVNQSGWCGNNAAAFFFIPDSGSGSRTASSYEAGVGLQPTLTVTYTGGSGGCLNPIIETRVTDAKNDGFEQSSSWWSANAPTLGNSTLPLDSGIVAARYENLPVSKNATVLDAKLIMTPNNTVSSPSVSTSVSFENTDNSAAFQATNGNFSSRNSTSAVNCTINNGNGGWTAGNGFTCGGLASSLQTVFNRSGWTPGNALSVFVQPSANTSLDAQAYESNPAQSLRLRIKLANGGMTTSPYTVRNQLNALVQSLTPTGSTPIVPTLDEAVNYLRNGENGYPSPINSACQTTHLVLLTDGQANQNTTAAKNDIASLTGTSCSSDSTDDGERCARSLATWMANNDQANSIDGDNTITTHTVGFALDASGEPDSTNIKKFLADLASNGGGATYNATTAGDLSSAFNDIIQHVLSTDSTFVAASAPVNTFNRQDNKDELYFSVFRPQETDTWPGNLKRYRLNTATAKIVDADNVNAVNPQTGFFQDSARSFWSATADGNNTAAGGAAANLPDAASRNLYTYIGNSPTGAVNLNQANYLLNAANTTLTNSVLGITDPTDTTARTAAINYIRGLSTAGAQRKALGDPLHSSPRLVTYACSSYTDSTYKTCQTGSEDQSAVMSTNEGFLHLFNTSNGQEQLAFMPEPLLAHVPQLAANAKSTTAKPRPYGMDNTVTLWVNDANKNGVIYGGLDTSAATPTLLSGLNSGEFVYAYGTMGRGGRNIYALDVTDRSAPKLLWLIKGGVSAGFEQLGQTWSAPVKTRINVGGTLTDVLIFAGGYDPNQDNVNIQTADTMGNAIYIVNATTGALIWSASKTTGTLHLSKMNYSMPAPVRVIDLQQNADGTLANDPNQLADQFFVGDMGGQVWRFYINNGSSGTDLVTAAGSSNDGVFANVVPADTGTTTDTQRKAKLRRFYNEPDVALLNVNGTLALTVNIGSGYRGHPLNKLTEDRFYSFRTPVLTKPSTSEGTLTESSLYDATNNLLQAGTDSEKADASSAFSATSGGWMIKMNGTGGEKVLTRALTVNGYLYFNTYEPTANANSCQASVGVNRSYVVNLADATPVSTDSNSTSPSARFSVVNTTGLLPDPTLVSIGGTSFVINGTKVDKPRQLNTSEYYWIDEDNL</sequence>
<dbReference type="SUPFAM" id="SSF53300">
    <property type="entry name" value="vWA-like"/>
    <property type="match status" value="2"/>
</dbReference>
<protein>
    <submittedName>
        <fullName evidence="2">Type IV pilus assembly protein PilY1</fullName>
    </submittedName>
</protein>
<feature type="region of interest" description="Disordered" evidence="1">
    <location>
        <begin position="125"/>
        <end position="145"/>
    </location>
</feature>
<gene>
    <name evidence="2" type="ORF">SAMN05216272_102406</name>
</gene>
<dbReference type="InterPro" id="IPR011047">
    <property type="entry name" value="Quinoprotein_ADH-like_sf"/>
</dbReference>
<reference evidence="3" key="1">
    <citation type="submission" date="2016-10" db="EMBL/GenBank/DDBJ databases">
        <authorList>
            <person name="Varghese N."/>
            <person name="Submissions S."/>
        </authorList>
    </citation>
    <scope>NUCLEOTIDE SEQUENCE [LARGE SCALE GENOMIC DNA]</scope>
    <source>
        <strain evidence="3">CCM 7469</strain>
    </source>
</reference>